<comment type="caution">
    <text evidence="2">The sequence shown here is derived from an EMBL/GenBank/DDBJ whole genome shotgun (WGS) entry which is preliminary data.</text>
</comment>
<evidence type="ECO:0000313" key="3">
    <source>
        <dbReference type="Proteomes" id="UP000237839"/>
    </source>
</evidence>
<keyword evidence="1" id="KW-0472">Membrane</keyword>
<keyword evidence="1" id="KW-0812">Transmembrane</keyword>
<feature type="transmembrane region" description="Helical" evidence="1">
    <location>
        <begin position="12"/>
        <end position="40"/>
    </location>
</feature>
<dbReference type="AlphaFoldDB" id="A0A2S9GS65"/>
<accession>A0A2S9GS65</accession>
<reference evidence="2 3" key="1">
    <citation type="submission" date="2018-02" db="EMBL/GenBank/DDBJ databases">
        <title>Solimicrobium silvestre gen. nov., sp. nov., isolated from alpine forest soil.</title>
        <authorList>
            <person name="Margesin R."/>
            <person name="Albuquerque L."/>
            <person name="Zhang D.-C."/>
            <person name="Froufe H.J.C."/>
            <person name="Severino R."/>
            <person name="Roxo I."/>
            <person name="Egas C."/>
            <person name="Da Costa M.S."/>
        </authorList>
    </citation>
    <scope>NUCLEOTIDE SEQUENCE [LARGE SCALE GENOMIC DNA]</scope>
    <source>
        <strain evidence="2 3">S20-91</strain>
    </source>
</reference>
<name>A0A2S9GS65_9BURK</name>
<feature type="transmembrane region" description="Helical" evidence="1">
    <location>
        <begin position="61"/>
        <end position="79"/>
    </location>
</feature>
<keyword evidence="1" id="KW-1133">Transmembrane helix</keyword>
<evidence type="ECO:0000313" key="2">
    <source>
        <dbReference type="EMBL" id="PRC90563.1"/>
    </source>
</evidence>
<gene>
    <name evidence="2" type="ORF">S2091_4730</name>
</gene>
<organism evidence="2 3">
    <name type="scientific">Solimicrobium silvestre</name>
    <dbReference type="NCBI Taxonomy" id="2099400"/>
    <lineage>
        <taxon>Bacteria</taxon>
        <taxon>Pseudomonadati</taxon>
        <taxon>Pseudomonadota</taxon>
        <taxon>Betaproteobacteria</taxon>
        <taxon>Burkholderiales</taxon>
        <taxon>Oxalobacteraceae</taxon>
        <taxon>Solimicrobium</taxon>
    </lineage>
</organism>
<proteinExistence type="predicted"/>
<dbReference type="Proteomes" id="UP000237839">
    <property type="component" value="Unassembled WGS sequence"/>
</dbReference>
<dbReference type="EMBL" id="PUGF01000056">
    <property type="protein sequence ID" value="PRC90563.1"/>
    <property type="molecule type" value="Genomic_DNA"/>
</dbReference>
<evidence type="ECO:0008006" key="4">
    <source>
        <dbReference type="Google" id="ProtNLM"/>
    </source>
</evidence>
<keyword evidence="3" id="KW-1185">Reference proteome</keyword>
<sequence length="101" mass="11584">MDANLEECKLDWIIAFFTCWFGMLYAAGSILSILMAYLICYPLGTSQILKKVGNAPKFVRYALAVCFITAGVILLYFAYGSTVFQYYFNMEKYPVELIQDR</sequence>
<protein>
    <recommendedName>
        <fullName evidence="4">Transmembrane protein</fullName>
    </recommendedName>
</protein>
<evidence type="ECO:0000256" key="1">
    <source>
        <dbReference type="SAM" id="Phobius"/>
    </source>
</evidence>